<feature type="transmembrane region" description="Helical" evidence="6">
    <location>
        <begin position="333"/>
        <end position="357"/>
    </location>
</feature>
<evidence type="ECO:0000313" key="8">
    <source>
        <dbReference type="Proteomes" id="UP000738826"/>
    </source>
</evidence>
<organism evidence="7 8">
    <name type="scientific">Candidatus Altarchaeum hamiconexum</name>
    <dbReference type="NCBI Taxonomy" id="1803513"/>
    <lineage>
        <taxon>Archaea</taxon>
        <taxon>Candidatus Altarchaeota</taxon>
        <taxon>Candidatus Altiarchaeia</taxon>
        <taxon>Candidatus Altarchaeales</taxon>
        <taxon>Candidatus Altarchaeaceae</taxon>
        <taxon>Candidatus Altarchaeum</taxon>
    </lineage>
</organism>
<dbReference type="InterPro" id="IPR002797">
    <property type="entry name" value="Polysacc_synth"/>
</dbReference>
<keyword evidence="4 6" id="KW-1133">Transmembrane helix</keyword>
<feature type="transmembrane region" description="Helical" evidence="6">
    <location>
        <begin position="426"/>
        <end position="446"/>
    </location>
</feature>
<feature type="transmembrane region" description="Helical" evidence="6">
    <location>
        <begin position="369"/>
        <end position="390"/>
    </location>
</feature>
<evidence type="ECO:0000256" key="2">
    <source>
        <dbReference type="ARBA" id="ARBA00022475"/>
    </source>
</evidence>
<gene>
    <name evidence="7" type="ORF">GW779_00235</name>
</gene>
<dbReference type="PANTHER" id="PTHR30250">
    <property type="entry name" value="PST FAMILY PREDICTED COLANIC ACID TRANSPORTER"/>
    <property type="match status" value="1"/>
</dbReference>
<dbReference type="AlphaFoldDB" id="A0A8J8CK15"/>
<dbReference type="GO" id="GO:0005886">
    <property type="term" value="C:plasma membrane"/>
    <property type="evidence" value="ECO:0007669"/>
    <property type="project" value="UniProtKB-SubCell"/>
</dbReference>
<evidence type="ECO:0000256" key="4">
    <source>
        <dbReference type="ARBA" id="ARBA00022989"/>
    </source>
</evidence>
<protein>
    <submittedName>
        <fullName evidence="7">Flippase</fullName>
    </submittedName>
</protein>
<keyword evidence="5 6" id="KW-0472">Membrane</keyword>
<accession>A0A8J8CK15</accession>
<feature type="transmembrane region" description="Helical" evidence="6">
    <location>
        <begin position="12"/>
        <end position="33"/>
    </location>
</feature>
<comment type="subcellular location">
    <subcellularLocation>
        <location evidence="1">Cell membrane</location>
        <topology evidence="1">Multi-pass membrane protein</topology>
    </subcellularLocation>
</comment>
<feature type="transmembrane region" description="Helical" evidence="6">
    <location>
        <begin position="396"/>
        <end position="414"/>
    </location>
</feature>
<dbReference type="PANTHER" id="PTHR30250:SF11">
    <property type="entry name" value="O-ANTIGEN TRANSPORTER-RELATED"/>
    <property type="match status" value="1"/>
</dbReference>
<dbReference type="Proteomes" id="UP000738826">
    <property type="component" value="Unassembled WGS sequence"/>
</dbReference>
<keyword evidence="3 6" id="KW-0812">Transmembrane</keyword>
<dbReference type="EMBL" id="JAACQH010000004">
    <property type="protein sequence ID" value="NCS90842.1"/>
    <property type="molecule type" value="Genomic_DNA"/>
</dbReference>
<evidence type="ECO:0000256" key="1">
    <source>
        <dbReference type="ARBA" id="ARBA00004651"/>
    </source>
</evidence>
<dbReference type="CDD" id="cd13128">
    <property type="entry name" value="MATE_Wzx_like"/>
    <property type="match status" value="1"/>
</dbReference>
<feature type="transmembrane region" description="Helical" evidence="6">
    <location>
        <begin position="146"/>
        <end position="166"/>
    </location>
</feature>
<sequence length="487" mass="55077">MSQVRTTIKNIISLGSSNVINAILGIILIMYLARYFGPEGFGIYGFVYAFAQILSFSVEFGIYYIITREVARDKSLAMKYILSASIIKILLMLVVFLFIVGIVKLMNISQEKEILIYIISFSLFLTNFSQTFIGIFNAFEKMEYTALTTLIPSIIFVLLSLGVIFSGCTLFKSKIIPVALVLVFAGIINVLISGIICFKKIVKLDLKVKTNLKFLKYLLKESFPLESQQIIALIYMQSFIIFLSMFQGDIATGIFKASYDLIKQLIAIPALTAFALYPVMSKLFVTSENDLKIVIKKATKFLFIICFFITIIGFVFADKIIVFLYGVEFLESIFMFQILIFAFLILGTFYVVSYSILAANRQKYQTINAFITCVLAIVLNFLFIPTYGAFGAAVSMLLSFICNSVLYFYFSNIFTLKIRASEIRNLIKPFIVIIVIGIVTTATFFYLLNFNLFVACVASTVFYFASTYFTKIISEDDVKIMKSIVKK</sequence>
<evidence type="ECO:0000256" key="5">
    <source>
        <dbReference type="ARBA" id="ARBA00023136"/>
    </source>
</evidence>
<name>A0A8J8CK15_9ARCH</name>
<evidence type="ECO:0000256" key="6">
    <source>
        <dbReference type="SAM" id="Phobius"/>
    </source>
</evidence>
<feature type="transmembrane region" description="Helical" evidence="6">
    <location>
        <begin position="230"/>
        <end position="255"/>
    </location>
</feature>
<evidence type="ECO:0000313" key="7">
    <source>
        <dbReference type="EMBL" id="NCS90842.1"/>
    </source>
</evidence>
<comment type="caution">
    <text evidence="7">The sequence shown here is derived from an EMBL/GenBank/DDBJ whole genome shotgun (WGS) entry which is preliminary data.</text>
</comment>
<feature type="transmembrane region" description="Helical" evidence="6">
    <location>
        <begin position="178"/>
        <end position="198"/>
    </location>
</feature>
<feature type="transmembrane region" description="Helical" evidence="6">
    <location>
        <begin position="45"/>
        <end position="66"/>
    </location>
</feature>
<evidence type="ECO:0000256" key="3">
    <source>
        <dbReference type="ARBA" id="ARBA00022692"/>
    </source>
</evidence>
<dbReference type="Pfam" id="PF01943">
    <property type="entry name" value="Polysacc_synt"/>
    <property type="match status" value="1"/>
</dbReference>
<feature type="transmembrane region" description="Helical" evidence="6">
    <location>
        <begin position="114"/>
        <end position="139"/>
    </location>
</feature>
<keyword evidence="2" id="KW-1003">Cell membrane</keyword>
<feature type="transmembrane region" description="Helical" evidence="6">
    <location>
        <begin position="78"/>
        <end position="102"/>
    </location>
</feature>
<feature type="transmembrane region" description="Helical" evidence="6">
    <location>
        <begin position="301"/>
        <end position="327"/>
    </location>
</feature>
<dbReference type="InterPro" id="IPR050833">
    <property type="entry name" value="Poly_Biosynth_Transport"/>
</dbReference>
<proteinExistence type="predicted"/>
<feature type="transmembrane region" description="Helical" evidence="6">
    <location>
        <begin position="261"/>
        <end position="280"/>
    </location>
</feature>
<reference evidence="7" key="1">
    <citation type="submission" date="2019-11" db="EMBL/GenBank/DDBJ databases">
        <title>Lipid analysis of CO2-rich subsurface aquifers suggests an autotrophy-based deep biosphere with lysolipids enriched in CPR bacteria.</title>
        <authorList>
            <person name="Probst A.J."/>
            <person name="Elling F.J."/>
            <person name="Castelle C.J."/>
            <person name="Zhu Q."/>
            <person name="Elvert M."/>
            <person name="Birarda G."/>
            <person name="Holman H.-Y."/>
            <person name="Lane K.R."/>
            <person name="Ladd B."/>
            <person name="Ryan M.C."/>
            <person name="Woyke T."/>
            <person name="Hinrichs K.-U."/>
            <person name="Banfield J.F."/>
        </authorList>
    </citation>
    <scope>NUCLEOTIDE SEQUENCE</scope>
    <source>
        <strain evidence="7">CG_2015-04_33_537</strain>
    </source>
</reference>
<feature type="transmembrane region" description="Helical" evidence="6">
    <location>
        <begin position="452"/>
        <end position="473"/>
    </location>
</feature>